<dbReference type="Proteomes" id="UP000825701">
    <property type="component" value="Chromosome"/>
</dbReference>
<name>A0A9E6RC21_9HYPH</name>
<evidence type="ECO:0000313" key="1">
    <source>
        <dbReference type="EMBL" id="QZO00549.1"/>
    </source>
</evidence>
<dbReference type="RefSeq" id="WP_261403747.1">
    <property type="nucleotide sequence ID" value="NZ_CP081869.1"/>
</dbReference>
<keyword evidence="2" id="KW-1185">Reference proteome</keyword>
<gene>
    <name evidence="1" type="ORF">K6K41_02120</name>
</gene>
<organism evidence="1 2">
    <name type="scientific">Chenggangzhangella methanolivorans</name>
    <dbReference type="NCBI Taxonomy" id="1437009"/>
    <lineage>
        <taxon>Bacteria</taxon>
        <taxon>Pseudomonadati</taxon>
        <taxon>Pseudomonadota</taxon>
        <taxon>Alphaproteobacteria</taxon>
        <taxon>Hyphomicrobiales</taxon>
        <taxon>Methylopilaceae</taxon>
        <taxon>Chenggangzhangella</taxon>
    </lineage>
</organism>
<dbReference type="EMBL" id="CP081869">
    <property type="protein sequence ID" value="QZO00549.1"/>
    <property type="molecule type" value="Genomic_DNA"/>
</dbReference>
<accession>A0A9E6RC21</accession>
<dbReference type="AlphaFoldDB" id="A0A9E6RC21"/>
<reference evidence="1" key="1">
    <citation type="submission" date="2021-08" db="EMBL/GenBank/DDBJ databases">
        <authorList>
            <person name="Zhang H."/>
            <person name="Xu M."/>
            <person name="Yu Z."/>
            <person name="Yang L."/>
            <person name="Cai Y."/>
        </authorList>
    </citation>
    <scope>NUCLEOTIDE SEQUENCE</scope>
    <source>
        <strain evidence="1">CHL1</strain>
    </source>
</reference>
<dbReference type="KEGG" id="cmet:K6K41_02120"/>
<proteinExistence type="predicted"/>
<protein>
    <submittedName>
        <fullName evidence="1">Uncharacterized protein</fullName>
    </submittedName>
</protein>
<evidence type="ECO:0000313" key="2">
    <source>
        <dbReference type="Proteomes" id="UP000825701"/>
    </source>
</evidence>
<sequence>MRPMKKKKDLRYVPDASPAEALVLAWYQELQRRRHSRKFDSEFALIIREVYARRAGVTFLPHRLP</sequence>